<organism evidence="1 2">
    <name type="scientific">Actinoallomurus oryzae</name>
    <dbReference type="NCBI Taxonomy" id="502180"/>
    <lineage>
        <taxon>Bacteria</taxon>
        <taxon>Bacillati</taxon>
        <taxon>Actinomycetota</taxon>
        <taxon>Actinomycetes</taxon>
        <taxon>Streptosporangiales</taxon>
        <taxon>Thermomonosporaceae</taxon>
        <taxon>Actinoallomurus</taxon>
    </lineage>
</organism>
<gene>
    <name evidence="1" type="ORF">GCM10023191_001070</name>
</gene>
<evidence type="ECO:0000313" key="2">
    <source>
        <dbReference type="Proteomes" id="UP001500503"/>
    </source>
</evidence>
<keyword evidence="2" id="KW-1185">Reference proteome</keyword>
<dbReference type="EMBL" id="BAABHF010000006">
    <property type="protein sequence ID" value="GAA4481771.1"/>
    <property type="molecule type" value="Genomic_DNA"/>
</dbReference>
<sequence>MTGLQHSSRPGICHTRSVRDAAAMLDAVNGHGVGNTVIAPAPARPYVRELGSDPGSPRIGLLDH</sequence>
<proteinExistence type="predicted"/>
<dbReference type="SUPFAM" id="SSF75304">
    <property type="entry name" value="Amidase signature (AS) enzymes"/>
    <property type="match status" value="1"/>
</dbReference>
<accession>A0ABP8P4G9</accession>
<dbReference type="Proteomes" id="UP001500503">
    <property type="component" value="Unassembled WGS sequence"/>
</dbReference>
<dbReference type="Gene3D" id="3.90.1300.10">
    <property type="entry name" value="Amidase signature (AS) domain"/>
    <property type="match status" value="1"/>
</dbReference>
<reference evidence="2" key="1">
    <citation type="journal article" date="2019" name="Int. J. Syst. Evol. Microbiol.">
        <title>The Global Catalogue of Microorganisms (GCM) 10K type strain sequencing project: providing services to taxonomists for standard genome sequencing and annotation.</title>
        <authorList>
            <consortium name="The Broad Institute Genomics Platform"/>
            <consortium name="The Broad Institute Genome Sequencing Center for Infectious Disease"/>
            <person name="Wu L."/>
            <person name="Ma J."/>
        </authorList>
    </citation>
    <scope>NUCLEOTIDE SEQUENCE [LARGE SCALE GENOMIC DNA]</scope>
    <source>
        <strain evidence="2">JCM 17933</strain>
    </source>
</reference>
<name>A0ABP8P4G9_9ACTN</name>
<evidence type="ECO:0000313" key="1">
    <source>
        <dbReference type="EMBL" id="GAA4481771.1"/>
    </source>
</evidence>
<comment type="caution">
    <text evidence="1">The sequence shown here is derived from an EMBL/GenBank/DDBJ whole genome shotgun (WGS) entry which is preliminary data.</text>
</comment>
<dbReference type="InterPro" id="IPR036928">
    <property type="entry name" value="AS_sf"/>
</dbReference>
<protein>
    <submittedName>
        <fullName evidence="1">Uncharacterized protein</fullName>
    </submittedName>
</protein>
<dbReference type="RefSeq" id="WP_345455761.1">
    <property type="nucleotide sequence ID" value="NZ_BAABHF010000006.1"/>
</dbReference>